<dbReference type="Proteomes" id="UP000030653">
    <property type="component" value="Unassembled WGS sequence"/>
</dbReference>
<dbReference type="HOGENOM" id="CLU_804156_0_0_1"/>
<reference evidence="2 3" key="1">
    <citation type="journal article" date="2012" name="Science">
        <title>The Paleozoic origin of enzymatic lignin decomposition reconstructed from 31 fungal genomes.</title>
        <authorList>
            <person name="Floudas D."/>
            <person name="Binder M."/>
            <person name="Riley R."/>
            <person name="Barry K."/>
            <person name="Blanchette R.A."/>
            <person name="Henrissat B."/>
            <person name="Martinez A.T."/>
            <person name="Otillar R."/>
            <person name="Spatafora J.W."/>
            <person name="Yadav J.S."/>
            <person name="Aerts A."/>
            <person name="Benoit I."/>
            <person name="Boyd A."/>
            <person name="Carlson A."/>
            <person name="Copeland A."/>
            <person name="Coutinho P.M."/>
            <person name="de Vries R.P."/>
            <person name="Ferreira P."/>
            <person name="Findley K."/>
            <person name="Foster B."/>
            <person name="Gaskell J."/>
            <person name="Glotzer D."/>
            <person name="Gorecki P."/>
            <person name="Heitman J."/>
            <person name="Hesse C."/>
            <person name="Hori C."/>
            <person name="Igarashi K."/>
            <person name="Jurgens J.A."/>
            <person name="Kallen N."/>
            <person name="Kersten P."/>
            <person name="Kohler A."/>
            <person name="Kuees U."/>
            <person name="Kumar T.K.A."/>
            <person name="Kuo A."/>
            <person name="LaButti K."/>
            <person name="Larrondo L.F."/>
            <person name="Lindquist E."/>
            <person name="Ling A."/>
            <person name="Lombard V."/>
            <person name="Lucas S."/>
            <person name="Lundell T."/>
            <person name="Martin R."/>
            <person name="McLaughlin D.J."/>
            <person name="Morgenstern I."/>
            <person name="Morin E."/>
            <person name="Murat C."/>
            <person name="Nagy L.G."/>
            <person name="Nolan M."/>
            <person name="Ohm R.A."/>
            <person name="Patyshakuliyeva A."/>
            <person name="Rokas A."/>
            <person name="Ruiz-Duenas F.J."/>
            <person name="Sabat G."/>
            <person name="Salamov A."/>
            <person name="Samejima M."/>
            <person name="Schmutz J."/>
            <person name="Slot J.C."/>
            <person name="St John F."/>
            <person name="Stenlid J."/>
            <person name="Sun H."/>
            <person name="Sun S."/>
            <person name="Syed K."/>
            <person name="Tsang A."/>
            <person name="Wiebenga A."/>
            <person name="Young D."/>
            <person name="Pisabarro A."/>
            <person name="Eastwood D.C."/>
            <person name="Martin F."/>
            <person name="Cullen D."/>
            <person name="Grigoriev I.V."/>
            <person name="Hibbett D.S."/>
        </authorList>
    </citation>
    <scope>NUCLEOTIDE SEQUENCE [LARGE SCALE GENOMIC DNA]</scope>
    <source>
        <strain evidence="2 3">DJM-731 SS1</strain>
    </source>
</reference>
<dbReference type="EMBL" id="JH795862">
    <property type="protein sequence ID" value="EJU02356.1"/>
    <property type="molecule type" value="Genomic_DNA"/>
</dbReference>
<dbReference type="AlphaFoldDB" id="M5FWN0"/>
<proteinExistence type="predicted"/>
<evidence type="ECO:0000313" key="3">
    <source>
        <dbReference type="Proteomes" id="UP000030653"/>
    </source>
</evidence>
<accession>M5FWN0</accession>
<organism evidence="2 3">
    <name type="scientific">Dacryopinax primogenitus (strain DJM 731)</name>
    <name type="common">Brown rot fungus</name>
    <dbReference type="NCBI Taxonomy" id="1858805"/>
    <lineage>
        <taxon>Eukaryota</taxon>
        <taxon>Fungi</taxon>
        <taxon>Dikarya</taxon>
        <taxon>Basidiomycota</taxon>
        <taxon>Agaricomycotina</taxon>
        <taxon>Dacrymycetes</taxon>
        <taxon>Dacrymycetales</taxon>
        <taxon>Dacrymycetaceae</taxon>
        <taxon>Dacryopinax</taxon>
    </lineage>
</organism>
<dbReference type="OrthoDB" id="3413923at2759"/>
<dbReference type="GeneID" id="63685189"/>
<protein>
    <submittedName>
        <fullName evidence="2">Uncharacterized protein</fullName>
    </submittedName>
</protein>
<gene>
    <name evidence="2" type="ORF">DACRYDRAFT_116067</name>
</gene>
<evidence type="ECO:0000256" key="1">
    <source>
        <dbReference type="SAM" id="MobiDB-lite"/>
    </source>
</evidence>
<evidence type="ECO:0000313" key="2">
    <source>
        <dbReference type="EMBL" id="EJU02356.1"/>
    </source>
</evidence>
<sequence length="345" mass="38112">MQRRWRIPVEPTGFTSALTIDEDCQHAIWLYHVSHLDDEEFDMVKSTIMQLPLDAANSANSEAIRAIPVFWAKSEYPLLHCDIIAAKNPTQSILVAQKYSTLAFILQFGEEEGATTGISTRDSFPVTNELNPLPSEGCDDQSQESTSKDLAWSDPRGSNSWAMKNVKALNTVELGSVIKWGIDMRYCPSPSLARRRGTRVKLELNEMPEQYSSNASITQSFFFQAGDSAFGALVRGYGVPGLPSPSGYCVPGIGMLAGIPFDGYSLIYDIEEGEWPCEWSVDVSTRMDGSGILSPSTPIPPCCQINMDNMRGDRARALDQEDAVRFNDANKKIAALFRFGLNKTT</sequence>
<feature type="region of interest" description="Disordered" evidence="1">
    <location>
        <begin position="116"/>
        <end position="154"/>
    </location>
</feature>
<keyword evidence="3" id="KW-1185">Reference proteome</keyword>
<feature type="compositionally biased region" description="Polar residues" evidence="1">
    <location>
        <begin position="116"/>
        <end position="130"/>
    </location>
</feature>
<dbReference type="RefSeq" id="XP_040629250.1">
    <property type="nucleotide sequence ID" value="XM_040770127.1"/>
</dbReference>
<name>M5FWN0_DACPD</name>